<feature type="domain" description="Mei2-like C-terminal RNA recognition motif" evidence="3">
    <location>
        <begin position="595"/>
        <end position="693"/>
    </location>
</feature>
<feature type="region of interest" description="Disordered" evidence="2">
    <location>
        <begin position="523"/>
        <end position="569"/>
    </location>
</feature>
<comment type="caution">
    <text evidence="4">The sequence shown here is derived from an EMBL/GenBank/DDBJ whole genome shotgun (WGS) entry which is preliminary data.</text>
</comment>
<organism evidence="4 5">
    <name type="scientific">Rhodotorula mucilaginosa</name>
    <name type="common">Yeast</name>
    <name type="synonym">Rhodotorula rubra</name>
    <dbReference type="NCBI Taxonomy" id="5537"/>
    <lineage>
        <taxon>Eukaryota</taxon>
        <taxon>Fungi</taxon>
        <taxon>Dikarya</taxon>
        <taxon>Basidiomycota</taxon>
        <taxon>Pucciniomycotina</taxon>
        <taxon>Microbotryomycetes</taxon>
        <taxon>Sporidiobolales</taxon>
        <taxon>Sporidiobolaceae</taxon>
        <taxon>Rhodotorula</taxon>
    </lineage>
</organism>
<dbReference type="EMBL" id="PUHQ01000018">
    <property type="protein sequence ID" value="KAG0663704.1"/>
    <property type="molecule type" value="Genomic_DNA"/>
</dbReference>
<dbReference type="SUPFAM" id="SSF54928">
    <property type="entry name" value="RNA-binding domain, RBD"/>
    <property type="match status" value="1"/>
</dbReference>
<evidence type="ECO:0000313" key="5">
    <source>
        <dbReference type="Proteomes" id="UP000777482"/>
    </source>
</evidence>
<evidence type="ECO:0000259" key="3">
    <source>
        <dbReference type="Pfam" id="PF04059"/>
    </source>
</evidence>
<feature type="region of interest" description="Disordered" evidence="2">
    <location>
        <begin position="1"/>
        <end position="102"/>
    </location>
</feature>
<keyword evidence="1" id="KW-0694">RNA-binding</keyword>
<keyword evidence="5" id="KW-1185">Reference proteome</keyword>
<evidence type="ECO:0000256" key="1">
    <source>
        <dbReference type="ARBA" id="ARBA00022884"/>
    </source>
</evidence>
<dbReference type="AlphaFoldDB" id="A0A9P6W640"/>
<feature type="region of interest" description="Disordered" evidence="2">
    <location>
        <begin position="119"/>
        <end position="281"/>
    </location>
</feature>
<reference evidence="4 5" key="1">
    <citation type="submission" date="2020-11" db="EMBL/GenBank/DDBJ databases">
        <title>Kefir isolates.</title>
        <authorList>
            <person name="Marcisauskas S."/>
            <person name="Kim Y."/>
            <person name="Blasche S."/>
        </authorList>
    </citation>
    <scope>NUCLEOTIDE SEQUENCE [LARGE SCALE GENOMIC DNA]</scope>
    <source>
        <strain evidence="4 5">KR</strain>
    </source>
</reference>
<evidence type="ECO:0000256" key="2">
    <source>
        <dbReference type="SAM" id="MobiDB-lite"/>
    </source>
</evidence>
<protein>
    <recommendedName>
        <fullName evidence="3">Mei2-like C-terminal RNA recognition motif domain-containing protein</fullName>
    </recommendedName>
</protein>
<feature type="compositionally biased region" description="Polar residues" evidence="2">
    <location>
        <begin position="246"/>
        <end position="255"/>
    </location>
</feature>
<dbReference type="Proteomes" id="UP000777482">
    <property type="component" value="Unassembled WGS sequence"/>
</dbReference>
<evidence type="ECO:0000313" key="4">
    <source>
        <dbReference type="EMBL" id="KAG0663704.1"/>
    </source>
</evidence>
<feature type="compositionally biased region" description="Polar residues" evidence="2">
    <location>
        <begin position="480"/>
        <end position="492"/>
    </location>
</feature>
<gene>
    <name evidence="4" type="ORF">C6P46_002273</name>
</gene>
<feature type="region of interest" description="Disordered" evidence="2">
    <location>
        <begin position="450"/>
        <end position="492"/>
    </location>
</feature>
<dbReference type="PANTHER" id="PTHR23189">
    <property type="entry name" value="RNA RECOGNITION MOTIF-CONTAINING"/>
    <property type="match status" value="1"/>
</dbReference>
<dbReference type="GO" id="GO:0003723">
    <property type="term" value="F:RNA binding"/>
    <property type="evidence" value="ECO:0007669"/>
    <property type="project" value="UniProtKB-KW"/>
</dbReference>
<proteinExistence type="predicted"/>
<dbReference type="OrthoDB" id="417481at2759"/>
<dbReference type="InterPro" id="IPR007201">
    <property type="entry name" value="Mei2-like_Rrm_C"/>
</dbReference>
<dbReference type="InterPro" id="IPR035979">
    <property type="entry name" value="RBD_domain_sf"/>
</dbReference>
<accession>A0A9P6W640</accession>
<name>A0A9P6W640_RHOMI</name>
<feature type="compositionally biased region" description="Basic and acidic residues" evidence="2">
    <location>
        <begin position="119"/>
        <end position="134"/>
    </location>
</feature>
<dbReference type="Pfam" id="PF04059">
    <property type="entry name" value="RRM_2"/>
    <property type="match status" value="1"/>
</dbReference>
<feature type="compositionally biased region" description="Basic and acidic residues" evidence="2">
    <location>
        <begin position="58"/>
        <end position="72"/>
    </location>
</feature>
<sequence length="762" mass="82556">MAATARPSRPVAPDVFTLASSNTHSPADLAGLESRASEVSTPALGGSPDVAPGPGQRGRVEEEPNHANEKAPLDSQGTRPSEPAMSAYARSSLPSFDRAQEQPGVPAWAPFFASNASYRDAESLDSDKSGDRGAHQRQGLSASVPPFDPVIGHFVRTVPPRSRPEVAQDRPWSSSLPRGRGFSGESLPPRSDRHESPFRPVDPPPRPANPISRQESHAASWTWLPRSDDTPRSSPATASRLEQPAPNASGSTQGSPARFGGALIDLADDTDGSSPSAKNKNKGPFATRYVFLQDLRPEMSEEEFGSRIKTVCRDLSLRGCFTGHLASFGHAVLVFSDLRHAISALRRLELDSPLLALAGSAGQNPLLSASEGVLVFTLRGPTSTPNFTPLPILATFGEIRAVKLVERGMHVVEYWDEQAAETAMKVLSGRESGGAKFGCSFEPKIASTTPLAWQSTQLPGPRPRAAGHEWSPARERESTPQEQGPHQTPPRWQTTAFDAYVTVTPSPSPHKHSLLRSEVPLDEYRFPPQPRGPNSTPAGSPIRALGGGGTRSPGNAQPGRPGTRLPSEYGLVRDDKIPVGNMVNFDRIERGLDVRTTLMIKNIPNKMKDTEVMEYIEEVVGRSYDFFYLRCDYSNDCNVGYGFVNFVSTLALLNFTRARLGTRWNKCGSDKLCVLSYANIQASGKPSLINHFKNSSVLDQDESRRPKLFITSGPHAGEPEPFPACDDPLRKARSAMNASNVGLFPSSKPVFKIAHALQNTHI</sequence>